<dbReference type="SUPFAM" id="SSF50249">
    <property type="entry name" value="Nucleic acid-binding proteins"/>
    <property type="match status" value="1"/>
</dbReference>
<dbReference type="InterPro" id="IPR012340">
    <property type="entry name" value="NA-bd_OB-fold"/>
</dbReference>
<evidence type="ECO:0000313" key="9">
    <source>
        <dbReference type="Proteomes" id="UP001216638"/>
    </source>
</evidence>
<evidence type="ECO:0000313" key="8">
    <source>
        <dbReference type="EMBL" id="WFC94808.1"/>
    </source>
</evidence>
<dbReference type="EMBL" id="CP119951">
    <property type="protein sequence ID" value="WFC94808.1"/>
    <property type="molecule type" value="Genomic_DNA"/>
</dbReference>
<dbReference type="InterPro" id="IPR005576">
    <property type="entry name" value="Rpb7-like_N"/>
</dbReference>
<comment type="similarity">
    <text evidence="2">Belongs to the eukaryotic RPB7/RPC8 RNA polymerase subunit family.</text>
</comment>
<evidence type="ECO:0000259" key="6">
    <source>
        <dbReference type="Pfam" id="PF03876"/>
    </source>
</evidence>
<organism evidence="8 9">
    <name type="scientific">Malassezia brasiliensis</name>
    <dbReference type="NCBI Taxonomy" id="1821822"/>
    <lineage>
        <taxon>Eukaryota</taxon>
        <taxon>Fungi</taxon>
        <taxon>Dikarya</taxon>
        <taxon>Basidiomycota</taxon>
        <taxon>Ustilaginomycotina</taxon>
        <taxon>Malasseziomycetes</taxon>
        <taxon>Malasseziales</taxon>
        <taxon>Malasseziaceae</taxon>
        <taxon>Malassezia</taxon>
    </lineage>
</organism>
<evidence type="ECO:0000259" key="7">
    <source>
        <dbReference type="Pfam" id="PF08292"/>
    </source>
</evidence>
<dbReference type="PANTHER" id="PTHR12709">
    <property type="entry name" value="DNA-DIRECTED RNA POLYMERASE II, III"/>
    <property type="match status" value="1"/>
</dbReference>
<dbReference type="PANTHER" id="PTHR12709:SF1">
    <property type="entry name" value="DNA-DIRECTED RNA POLYMERASE III SUBUNIT RPC8"/>
    <property type="match status" value="1"/>
</dbReference>
<dbReference type="InterPro" id="IPR045113">
    <property type="entry name" value="Rpb7-like"/>
</dbReference>
<proteinExistence type="inferred from homology"/>
<dbReference type="InterPro" id="IPR004519">
    <property type="entry name" value="RNAP_E/RPC8"/>
</dbReference>
<evidence type="ECO:0000256" key="4">
    <source>
        <dbReference type="ARBA" id="ARBA00023163"/>
    </source>
</evidence>
<dbReference type="InterPro" id="IPR013238">
    <property type="entry name" value="RNA_pol_III_Rbc25"/>
</dbReference>
<dbReference type="NCBIfam" id="TIGR00448">
    <property type="entry name" value="rpoE"/>
    <property type="match status" value="1"/>
</dbReference>
<dbReference type="GO" id="GO:0003677">
    <property type="term" value="F:DNA binding"/>
    <property type="evidence" value="ECO:0007669"/>
    <property type="project" value="InterPro"/>
</dbReference>
<dbReference type="GO" id="GO:0006384">
    <property type="term" value="P:transcription initiation at RNA polymerase III promoter"/>
    <property type="evidence" value="ECO:0007669"/>
    <property type="project" value="TreeGrafter"/>
</dbReference>
<dbReference type="GO" id="GO:0003899">
    <property type="term" value="F:DNA-directed RNA polymerase activity"/>
    <property type="evidence" value="ECO:0007669"/>
    <property type="project" value="InterPro"/>
</dbReference>
<dbReference type="Proteomes" id="UP001216638">
    <property type="component" value="Chromosome 1"/>
</dbReference>
<gene>
    <name evidence="8" type="primary">rpc25</name>
    <name evidence="8" type="ORF">MBRA1_001444</name>
</gene>
<name>A0AAF0DSU1_9BASI</name>
<feature type="domain" description="RNA polymerase III subunit Rpc25" evidence="7">
    <location>
        <begin position="83"/>
        <end position="224"/>
    </location>
</feature>
<dbReference type="GO" id="GO:0005666">
    <property type="term" value="C:RNA polymerase III complex"/>
    <property type="evidence" value="ECO:0007669"/>
    <property type="project" value="TreeGrafter"/>
</dbReference>
<comment type="subcellular location">
    <subcellularLocation>
        <location evidence="1">Nucleus</location>
    </subcellularLocation>
</comment>
<dbReference type="InterPro" id="IPR036898">
    <property type="entry name" value="RNA_pol_Rpb7-like_N_sf"/>
</dbReference>
<evidence type="ECO:0000256" key="2">
    <source>
        <dbReference type="ARBA" id="ARBA00009307"/>
    </source>
</evidence>
<dbReference type="SUPFAM" id="SSF88798">
    <property type="entry name" value="N-terminal, heterodimerisation domain of RBP7 (RpoE)"/>
    <property type="match status" value="1"/>
</dbReference>
<reference evidence="8" key="1">
    <citation type="submission" date="2023-03" db="EMBL/GenBank/DDBJ databases">
        <title>Mating type loci evolution in Malassezia.</title>
        <authorList>
            <person name="Coelho M.A."/>
        </authorList>
    </citation>
    <scope>NUCLEOTIDE SEQUENCE</scope>
    <source>
        <strain evidence="8">CBS 14135</strain>
    </source>
</reference>
<dbReference type="CDD" id="cd04330">
    <property type="entry name" value="RNAP_III_Rpc25_N"/>
    <property type="match status" value="1"/>
</dbReference>
<dbReference type="Pfam" id="PF08292">
    <property type="entry name" value="RNA_pol_Rbc25"/>
    <property type="match status" value="1"/>
</dbReference>
<dbReference type="Gene3D" id="3.30.1490.120">
    <property type="entry name" value="RNA polymerase Rpb7-like, N-terminal domain"/>
    <property type="match status" value="1"/>
</dbReference>
<keyword evidence="4" id="KW-0804">Transcription</keyword>
<feature type="domain" description="RNA polymerase Rpb7-like N-terminal" evidence="6">
    <location>
        <begin position="8"/>
        <end position="64"/>
    </location>
</feature>
<keyword evidence="9" id="KW-1185">Reference proteome</keyword>
<evidence type="ECO:0000256" key="5">
    <source>
        <dbReference type="ARBA" id="ARBA00023242"/>
    </source>
</evidence>
<dbReference type="Pfam" id="PF03876">
    <property type="entry name" value="SHS2_Rpb7-N"/>
    <property type="match status" value="1"/>
</dbReference>
<dbReference type="AlphaFoldDB" id="A0AAF0DSU1"/>
<accession>A0AAF0DSU1</accession>
<evidence type="ECO:0000256" key="3">
    <source>
        <dbReference type="ARBA" id="ARBA00022478"/>
    </source>
</evidence>
<evidence type="ECO:0000256" key="1">
    <source>
        <dbReference type="ARBA" id="ARBA00004123"/>
    </source>
</evidence>
<protein>
    <submittedName>
        <fullName evidence="8">DNA-directed RNA polymerase III complex subunit Rpc25</fullName>
    </submittedName>
</protein>
<dbReference type="FunFam" id="3.30.1490.120:FF:000001">
    <property type="entry name" value="DNA-directed RNA polymerase II subunit RPB7"/>
    <property type="match status" value="1"/>
</dbReference>
<keyword evidence="5" id="KW-0539">Nucleus</keyword>
<keyword evidence="3 8" id="KW-0240">DNA-directed RNA polymerase</keyword>
<sequence length="237" mass="26096">MFMLSEIEDTIRVDPKHFSKESAQAITDQINAKYANRILPDVGLCIAVHDVLDASEGRVRWGDGCMYYTVRFRLVVFRPFTNEVLVGRISSSTHEGLRVSMGFFDEIYIPPHLMPTPHAFDYQEQAWFWLLDPATEEHRADPLLSAPEERMYLDVGETIRFAIESDHFYDVEPGPALGEGKLGETPSGVGNIPGAPGAQGAANYSSYRITGSIAGQGLGLVSWWAGAEQVSVDGAGE</sequence>
<dbReference type="Gene3D" id="2.40.50.140">
    <property type="entry name" value="Nucleic acid-binding proteins"/>
    <property type="match status" value="1"/>
</dbReference>